<evidence type="ECO:0000313" key="1">
    <source>
        <dbReference type="EMBL" id="KTT16401.1"/>
    </source>
</evidence>
<organism evidence="1 2">
    <name type="scientific">Pseudacidovorax intermedius</name>
    <dbReference type="NCBI Taxonomy" id="433924"/>
    <lineage>
        <taxon>Bacteria</taxon>
        <taxon>Pseudomonadati</taxon>
        <taxon>Pseudomonadota</taxon>
        <taxon>Betaproteobacteria</taxon>
        <taxon>Burkholderiales</taxon>
        <taxon>Comamonadaceae</taxon>
        <taxon>Pseudacidovorax</taxon>
    </lineage>
</organism>
<sequence length="111" mass="12331">MPFVQRNAQGELIALFAEAQPQASEWLDAEAREVHNFVGGSGAVAGQGRGFGDLDSDFIRVLEDVIDALIDKNLLRLTDLPLEAQRKLLARKDLRQHLRSRLDLLPGDEVI</sequence>
<name>A0A147GPE9_9BURK</name>
<dbReference type="OrthoDB" id="8527830at2"/>
<keyword evidence="2" id="KW-1185">Reference proteome</keyword>
<protein>
    <recommendedName>
        <fullName evidence="3">Tryptophan synthase subunit beta like protein</fullName>
    </recommendedName>
</protein>
<accession>A0A147GPE9</accession>
<comment type="caution">
    <text evidence="1">The sequence shown here is derived from an EMBL/GenBank/DDBJ whole genome shotgun (WGS) entry which is preliminary data.</text>
</comment>
<evidence type="ECO:0008006" key="3">
    <source>
        <dbReference type="Google" id="ProtNLM"/>
    </source>
</evidence>
<reference evidence="1 2" key="1">
    <citation type="journal article" date="2016" name="Front. Microbiol.">
        <title>Genomic Resource of Rice Seed Associated Bacteria.</title>
        <authorList>
            <person name="Midha S."/>
            <person name="Bansal K."/>
            <person name="Sharma S."/>
            <person name="Kumar N."/>
            <person name="Patil P.P."/>
            <person name="Chaudhry V."/>
            <person name="Patil P.B."/>
        </authorList>
    </citation>
    <scope>NUCLEOTIDE SEQUENCE [LARGE SCALE GENOMIC DNA]</scope>
    <source>
        <strain evidence="1 2">NS331</strain>
    </source>
</reference>
<evidence type="ECO:0000313" key="2">
    <source>
        <dbReference type="Proteomes" id="UP000072741"/>
    </source>
</evidence>
<gene>
    <name evidence="1" type="ORF">NS331_18525</name>
</gene>
<dbReference type="EMBL" id="LDSL01000126">
    <property type="protein sequence ID" value="KTT16401.1"/>
    <property type="molecule type" value="Genomic_DNA"/>
</dbReference>
<dbReference type="Proteomes" id="UP000072741">
    <property type="component" value="Unassembled WGS sequence"/>
</dbReference>
<proteinExistence type="predicted"/>
<dbReference type="RefSeq" id="WP_058643426.1">
    <property type="nucleotide sequence ID" value="NZ_LDSL01000126.1"/>
</dbReference>
<dbReference type="PATRIC" id="fig|433924.3.peg.688"/>
<dbReference type="AlphaFoldDB" id="A0A147GPE9"/>